<dbReference type="RefSeq" id="WP_185416967.1">
    <property type="nucleotide sequence ID" value="NZ_JAARZR010000014.1"/>
</dbReference>
<name>A0A7X1CB45_9LIST</name>
<accession>A0A7X1CB45</accession>
<evidence type="ECO:0000313" key="1">
    <source>
        <dbReference type="EMBL" id="MBC1491026.1"/>
    </source>
</evidence>
<dbReference type="Proteomes" id="UP000543005">
    <property type="component" value="Unassembled WGS sequence"/>
</dbReference>
<dbReference type="EMBL" id="JAARZT010000011">
    <property type="protein sequence ID" value="MBC2293007.1"/>
    <property type="molecule type" value="Genomic_DNA"/>
</dbReference>
<gene>
    <name evidence="3" type="ORF">HCC36_07145</name>
    <name evidence="1" type="ORF">HCI99_04230</name>
    <name evidence="2" type="ORF">HCI99_04405</name>
</gene>
<evidence type="ECO:0000313" key="3">
    <source>
        <dbReference type="EMBL" id="MBC2293007.1"/>
    </source>
</evidence>
<dbReference type="Gene3D" id="3.40.630.30">
    <property type="match status" value="1"/>
</dbReference>
<dbReference type="EMBL" id="JAASTX010000004">
    <property type="protein sequence ID" value="MBC1491026.1"/>
    <property type="molecule type" value="Genomic_DNA"/>
</dbReference>
<dbReference type="SUPFAM" id="SSF55729">
    <property type="entry name" value="Acyl-CoA N-acyltransferases (Nat)"/>
    <property type="match status" value="1"/>
</dbReference>
<dbReference type="InterPro" id="IPR016181">
    <property type="entry name" value="Acyl_CoA_acyltransferase"/>
</dbReference>
<reference evidence="4 5" key="1">
    <citation type="submission" date="2020-03" db="EMBL/GenBank/DDBJ databases">
        <title>Soil Listeria distribution.</title>
        <authorList>
            <person name="Liao J."/>
            <person name="Wiedmann M."/>
        </authorList>
    </citation>
    <scope>NUCLEOTIDE SEQUENCE [LARGE SCALE GENOMIC DNA]</scope>
    <source>
        <strain evidence="3 5">FSL L7-0051</strain>
        <strain evidence="2 4">FSL L7-1547</strain>
    </source>
</reference>
<comment type="caution">
    <text evidence="2">The sequence shown here is derived from an EMBL/GenBank/DDBJ whole genome shotgun (WGS) entry which is preliminary data.</text>
</comment>
<evidence type="ECO:0000313" key="4">
    <source>
        <dbReference type="Proteomes" id="UP000533953"/>
    </source>
</evidence>
<evidence type="ECO:0008006" key="6">
    <source>
        <dbReference type="Google" id="ProtNLM"/>
    </source>
</evidence>
<dbReference type="Proteomes" id="UP000533953">
    <property type="component" value="Unassembled WGS sequence"/>
</dbReference>
<protein>
    <recommendedName>
        <fullName evidence="6">N-acetyltransferase domain-containing protein</fullName>
    </recommendedName>
</protein>
<dbReference type="EMBL" id="JAASTX010000004">
    <property type="protein sequence ID" value="MBC1491059.1"/>
    <property type="molecule type" value="Genomic_DNA"/>
</dbReference>
<dbReference type="AlphaFoldDB" id="A0A7X1CB45"/>
<organism evidence="2 4">
    <name type="scientific">Listeria booriae</name>
    <dbReference type="NCBI Taxonomy" id="1552123"/>
    <lineage>
        <taxon>Bacteria</taxon>
        <taxon>Bacillati</taxon>
        <taxon>Bacillota</taxon>
        <taxon>Bacilli</taxon>
        <taxon>Bacillales</taxon>
        <taxon>Listeriaceae</taxon>
        <taxon>Listeria</taxon>
    </lineage>
</organism>
<sequence>MIKIFEPGNYSLEVFYKFMGPFFGERKYKRELPYLVNTENTWWFIELNDELVTGFSSYEITNQGVEIGDTFVVEKDLKLWEKLARYALDAAESLEPKRIYVAVTFEVEQKWYEAQGFEVYRETKNYIFLEKVDEDGQEKENNN</sequence>
<proteinExistence type="predicted"/>
<evidence type="ECO:0000313" key="2">
    <source>
        <dbReference type="EMBL" id="MBC1491059.1"/>
    </source>
</evidence>
<evidence type="ECO:0000313" key="5">
    <source>
        <dbReference type="Proteomes" id="UP000543005"/>
    </source>
</evidence>